<keyword evidence="7" id="KW-0472">Membrane</keyword>
<evidence type="ECO:0000256" key="5">
    <source>
        <dbReference type="ARBA" id="ARBA00023163"/>
    </source>
</evidence>
<dbReference type="SMART" id="SM00387">
    <property type="entry name" value="HATPase_c"/>
    <property type="match status" value="1"/>
</dbReference>
<evidence type="ECO:0000256" key="2">
    <source>
        <dbReference type="ARBA" id="ARBA00012438"/>
    </source>
</evidence>
<evidence type="ECO:0000256" key="4">
    <source>
        <dbReference type="ARBA" id="ARBA00023015"/>
    </source>
</evidence>
<dbReference type="CDD" id="cd00082">
    <property type="entry name" value="HisKA"/>
    <property type="match status" value="1"/>
</dbReference>
<dbReference type="InterPro" id="IPR011006">
    <property type="entry name" value="CheY-like_superfamily"/>
</dbReference>
<dbReference type="SUPFAM" id="SSF55874">
    <property type="entry name" value="ATPase domain of HSP90 chaperone/DNA topoisomerase II/histidine kinase"/>
    <property type="match status" value="1"/>
</dbReference>
<dbReference type="InterPro" id="IPR015943">
    <property type="entry name" value="WD40/YVTN_repeat-like_dom_sf"/>
</dbReference>
<proteinExistence type="predicted"/>
<evidence type="ECO:0000256" key="6">
    <source>
        <dbReference type="PROSITE-ProRule" id="PRU00169"/>
    </source>
</evidence>
<dbReference type="PROSITE" id="PS50110">
    <property type="entry name" value="RESPONSE_REGULATORY"/>
    <property type="match status" value="1"/>
</dbReference>
<sequence length="1346" mass="153945">MKQPNLKLTYIISIKEINNCFLCFFVFFFGSFFYLFSQEQITFRSLSVKDGLSQNSAVSITQDSIGYLWIATQDGLNRYDGRQFATYPLQFIDITRPNFSNLGKLYLDRQNQLLAIPLDRTLVRFNPKTNSFVPLEGVKDVNTIFQDVNLNYWATTYSKEILFIESKTQNISKLTLDQPPIGAINEISEIDQNTLLLLGMNELLEIDIHSKKTKLILPKTPNRTTIKNNFSVMVVDSEGKQWIGTFGNGLYTRENGSNILRRIPNTGFKGNLPLNINVLDLFIDSKNRLWVATYGNGLYMINLKTHEINNFTNKKYNPRSIQYNDILCIYEDYLGTLWFGTDGAGLNYFDEYLEKFNSYTNDQTPENINIDVVRSIAVDNNNETIWAGTSGKGLSRFDPKMNEWKTFSTGNSDIPSNRIMSLLLDNEDLWIGTQGDGLSILDSSGTYTVYSNNTSPRLTSKTIWDIFNDSDGRFWLATNENGLIQFDKNLGEVKKYIQGPQKNAFIGNNVRVITDDKKGNLWLGTDNEGVFQFNIQEEKFKKHKILDQDSTEVNSIKSLWYADNDILWIGTYGHGLIAYDLVNSKYHSFNTSNGLANNVIYSILPDSDGNLWLSSNKGIIQFTPKNLLKENLQIVNYNNYDGLATEFNTGAYFKSSNGTLYFGGLDGLYWFQPKNIKNNTILPKTNITKFEVLGMTQPIREGIELESKQNTLAFTFSSLQFSMPEKNLFQYRLMNYDNDWVFSGNNNYVRYTQLPPGEYKFQVKSSNYDGLWNETPETFIFSIKAPWYATLFAKLVYFLLAISALAGVFFYMKWRWRMRLNLRLKEEESQRLKKLNDFKSNLYTDIAHEFKTPLTLIAGPIEQTLSQENLSTIERTNFSMIKRNANRLTSLVDQLLELAKLENGKLKLNVTQGNLSLFLHTIAQSFEYQTSIKNMKYYVEIESLEQVWYDADIVEKITTNLLSNAFKYSTKNGSCTFSVTKSENFARIKVSNTAINASKLNLDKLFTRFYQYDNYSEGIGVGLSLVGELVKIYGGAIDVSLEKYNVLSFIVDLPIDYSSFSIESIKKLNGSDQTPTFLLNDMTNGSPSREKDTALPILLIVEDHQEVRTFIKLALDSTYKILEAENGKKGLEIALSIIPDIVLTDVRMPVKNGIELCNTLKTDERTSHIPVILLTARDGEKNELKGLGSGADDFITKPFKINLLKRRMANLITTRKILRKRYSEELILKPKDIAITPSDEAFFKRIQQILDKNLSDPNFNAALFSEKAKMSRMQLHRKLQAYTGLSTSAFIRSQRLKQAIQILKSSENLTVSEIAYTVGFNTPTYFMKCFKETFHKTPSEYLNSLN</sequence>
<dbReference type="Gene3D" id="1.10.10.60">
    <property type="entry name" value="Homeodomain-like"/>
    <property type="match status" value="1"/>
</dbReference>
<dbReference type="SUPFAM" id="SSF46689">
    <property type="entry name" value="Homeodomain-like"/>
    <property type="match status" value="1"/>
</dbReference>
<dbReference type="SMART" id="SM00388">
    <property type="entry name" value="HisKA"/>
    <property type="match status" value="1"/>
</dbReference>
<evidence type="ECO:0000256" key="1">
    <source>
        <dbReference type="ARBA" id="ARBA00000085"/>
    </source>
</evidence>
<keyword evidence="11" id="KW-0808">Transferase</keyword>
<protein>
    <recommendedName>
        <fullName evidence="2">histidine kinase</fullName>
        <ecNumber evidence="2">2.7.13.3</ecNumber>
    </recommendedName>
</protein>
<dbReference type="Gene3D" id="1.10.287.130">
    <property type="match status" value="1"/>
</dbReference>
<dbReference type="Pfam" id="PF07494">
    <property type="entry name" value="Reg_prop"/>
    <property type="match status" value="5"/>
</dbReference>
<evidence type="ECO:0000259" key="10">
    <source>
        <dbReference type="PROSITE" id="PS50110"/>
    </source>
</evidence>
<keyword evidence="12" id="KW-1185">Reference proteome</keyword>
<feature type="domain" description="Response regulatory" evidence="10">
    <location>
        <begin position="1097"/>
        <end position="1212"/>
    </location>
</feature>
<keyword evidence="11" id="KW-0238">DNA-binding</keyword>
<feature type="domain" description="HTH araC/xylS-type" evidence="8">
    <location>
        <begin position="1244"/>
        <end position="1344"/>
    </location>
</feature>
<dbReference type="Gene3D" id="3.40.50.2300">
    <property type="match status" value="1"/>
</dbReference>
<organism evidence="11 12">
    <name type="scientific">Saonia flava</name>
    <dbReference type="NCBI Taxonomy" id="523696"/>
    <lineage>
        <taxon>Bacteria</taxon>
        <taxon>Pseudomonadati</taxon>
        <taxon>Bacteroidota</taxon>
        <taxon>Flavobacteriia</taxon>
        <taxon>Flavobacteriales</taxon>
        <taxon>Flavobacteriaceae</taxon>
        <taxon>Saonia</taxon>
    </lineage>
</organism>
<dbReference type="Pfam" id="PF00072">
    <property type="entry name" value="Response_reg"/>
    <property type="match status" value="1"/>
</dbReference>
<dbReference type="SMART" id="SM00448">
    <property type="entry name" value="REC"/>
    <property type="match status" value="1"/>
</dbReference>
<feature type="modified residue" description="4-aspartylphosphate" evidence="6">
    <location>
        <position position="1145"/>
    </location>
</feature>
<dbReference type="Proteomes" id="UP000590442">
    <property type="component" value="Unassembled WGS sequence"/>
</dbReference>
<name>A0A846QWG7_9FLAO</name>
<reference evidence="11 12" key="1">
    <citation type="submission" date="2020-03" db="EMBL/GenBank/DDBJ databases">
        <title>Genomic Encyclopedia of Type Strains, Phase IV (KMG-IV): sequencing the most valuable type-strain genomes for metagenomic binning, comparative biology and taxonomic classification.</title>
        <authorList>
            <person name="Goeker M."/>
        </authorList>
    </citation>
    <scope>NUCLEOTIDE SEQUENCE [LARGE SCALE GENOMIC DNA]</scope>
    <source>
        <strain evidence="11 12">DSM 29762</strain>
    </source>
</reference>
<feature type="transmembrane region" description="Helical" evidence="7">
    <location>
        <begin position="20"/>
        <end position="37"/>
    </location>
</feature>
<keyword evidence="5" id="KW-0804">Transcription</keyword>
<dbReference type="InterPro" id="IPR018060">
    <property type="entry name" value="HTH_AraC"/>
</dbReference>
<dbReference type="InterPro" id="IPR005467">
    <property type="entry name" value="His_kinase_dom"/>
</dbReference>
<dbReference type="InterPro" id="IPR011110">
    <property type="entry name" value="Reg_prop"/>
</dbReference>
<keyword evidence="4" id="KW-0805">Transcription regulation</keyword>
<dbReference type="SMART" id="SM00342">
    <property type="entry name" value="HTH_ARAC"/>
    <property type="match status" value="1"/>
</dbReference>
<evidence type="ECO:0000313" key="11">
    <source>
        <dbReference type="EMBL" id="NJB71577.1"/>
    </source>
</evidence>
<gene>
    <name evidence="11" type="ORF">GGR42_002039</name>
</gene>
<dbReference type="Pfam" id="PF07495">
    <property type="entry name" value="Y_Y_Y"/>
    <property type="match status" value="1"/>
</dbReference>
<dbReference type="InterPro" id="IPR011123">
    <property type="entry name" value="Y_Y_Y"/>
</dbReference>
<keyword evidence="7" id="KW-1133">Transmembrane helix</keyword>
<dbReference type="InterPro" id="IPR001789">
    <property type="entry name" value="Sig_transdc_resp-reg_receiver"/>
</dbReference>
<keyword evidence="11" id="KW-0418">Kinase</keyword>
<dbReference type="SUPFAM" id="SSF47384">
    <property type="entry name" value="Homodimeric domain of signal transducing histidine kinase"/>
    <property type="match status" value="1"/>
</dbReference>
<dbReference type="SUPFAM" id="SSF63829">
    <property type="entry name" value="Calcium-dependent phosphotriesterase"/>
    <property type="match status" value="3"/>
</dbReference>
<accession>A0A846QWG7</accession>
<evidence type="ECO:0000259" key="9">
    <source>
        <dbReference type="PROSITE" id="PS50109"/>
    </source>
</evidence>
<dbReference type="SUPFAM" id="SSF52172">
    <property type="entry name" value="CheY-like"/>
    <property type="match status" value="1"/>
</dbReference>
<dbReference type="EMBL" id="JAATJJ010000001">
    <property type="protein sequence ID" value="NJB71577.1"/>
    <property type="molecule type" value="Genomic_DNA"/>
</dbReference>
<dbReference type="CDD" id="cd17574">
    <property type="entry name" value="REC_OmpR"/>
    <property type="match status" value="1"/>
</dbReference>
<feature type="transmembrane region" description="Helical" evidence="7">
    <location>
        <begin position="787"/>
        <end position="812"/>
    </location>
</feature>
<comment type="catalytic activity">
    <reaction evidence="1">
        <text>ATP + protein L-histidine = ADP + protein N-phospho-L-histidine.</text>
        <dbReference type="EC" id="2.7.13.3"/>
    </reaction>
</comment>
<evidence type="ECO:0000256" key="3">
    <source>
        <dbReference type="ARBA" id="ARBA00022553"/>
    </source>
</evidence>
<dbReference type="EC" id="2.7.13.3" evidence="2"/>
<dbReference type="GO" id="GO:0000155">
    <property type="term" value="F:phosphorelay sensor kinase activity"/>
    <property type="evidence" value="ECO:0007669"/>
    <property type="project" value="InterPro"/>
</dbReference>
<dbReference type="PROSITE" id="PS01124">
    <property type="entry name" value="HTH_ARAC_FAMILY_2"/>
    <property type="match status" value="1"/>
</dbReference>
<dbReference type="PANTHER" id="PTHR43547:SF2">
    <property type="entry name" value="HYBRID SIGNAL TRANSDUCTION HISTIDINE KINASE C"/>
    <property type="match status" value="1"/>
</dbReference>
<dbReference type="GO" id="GO:0043565">
    <property type="term" value="F:sequence-specific DNA binding"/>
    <property type="evidence" value="ECO:0007669"/>
    <property type="project" value="InterPro"/>
</dbReference>
<dbReference type="Pfam" id="PF00512">
    <property type="entry name" value="HisKA"/>
    <property type="match status" value="1"/>
</dbReference>
<keyword evidence="3 6" id="KW-0597">Phosphoprotein</keyword>
<dbReference type="Gene3D" id="2.130.10.10">
    <property type="entry name" value="YVTN repeat-like/Quinoprotein amine dehydrogenase"/>
    <property type="match status" value="3"/>
</dbReference>
<dbReference type="PANTHER" id="PTHR43547">
    <property type="entry name" value="TWO-COMPONENT HISTIDINE KINASE"/>
    <property type="match status" value="1"/>
</dbReference>
<dbReference type="PROSITE" id="PS50109">
    <property type="entry name" value="HIS_KIN"/>
    <property type="match status" value="1"/>
</dbReference>
<dbReference type="Pfam" id="PF02518">
    <property type="entry name" value="HATPase_c"/>
    <property type="match status" value="1"/>
</dbReference>
<dbReference type="InterPro" id="IPR036097">
    <property type="entry name" value="HisK_dim/P_sf"/>
</dbReference>
<dbReference type="Gene3D" id="3.30.565.10">
    <property type="entry name" value="Histidine kinase-like ATPase, C-terminal domain"/>
    <property type="match status" value="1"/>
</dbReference>
<dbReference type="Gene3D" id="2.60.40.10">
    <property type="entry name" value="Immunoglobulins"/>
    <property type="match status" value="1"/>
</dbReference>
<dbReference type="InterPro" id="IPR036890">
    <property type="entry name" value="HATPase_C_sf"/>
</dbReference>
<evidence type="ECO:0000259" key="8">
    <source>
        <dbReference type="PROSITE" id="PS01124"/>
    </source>
</evidence>
<dbReference type="InterPro" id="IPR013783">
    <property type="entry name" value="Ig-like_fold"/>
</dbReference>
<dbReference type="InterPro" id="IPR003594">
    <property type="entry name" value="HATPase_dom"/>
</dbReference>
<evidence type="ECO:0000256" key="7">
    <source>
        <dbReference type="SAM" id="Phobius"/>
    </source>
</evidence>
<dbReference type="RefSeq" id="WP_167963473.1">
    <property type="nucleotide sequence ID" value="NZ_JAATJJ010000001.1"/>
</dbReference>
<evidence type="ECO:0000313" key="12">
    <source>
        <dbReference type="Proteomes" id="UP000590442"/>
    </source>
</evidence>
<comment type="caution">
    <text evidence="11">The sequence shown here is derived from an EMBL/GenBank/DDBJ whole genome shotgun (WGS) entry which is preliminary data.</text>
</comment>
<dbReference type="InterPro" id="IPR009057">
    <property type="entry name" value="Homeodomain-like_sf"/>
</dbReference>
<dbReference type="Pfam" id="PF12833">
    <property type="entry name" value="HTH_18"/>
    <property type="match status" value="1"/>
</dbReference>
<dbReference type="InterPro" id="IPR003661">
    <property type="entry name" value="HisK_dim/P_dom"/>
</dbReference>
<dbReference type="GO" id="GO:0003700">
    <property type="term" value="F:DNA-binding transcription factor activity"/>
    <property type="evidence" value="ECO:0007669"/>
    <property type="project" value="InterPro"/>
</dbReference>
<feature type="domain" description="Histidine kinase" evidence="9">
    <location>
        <begin position="845"/>
        <end position="1057"/>
    </location>
</feature>
<keyword evidence="7" id="KW-0812">Transmembrane</keyword>